<comment type="caution">
    <text evidence="4">The sequence shown here is derived from an EMBL/GenBank/DDBJ whole genome shotgun (WGS) entry which is preliminary data.</text>
</comment>
<proteinExistence type="predicted"/>
<accession>A0ABU4I5K0</accession>
<keyword evidence="2 4" id="KW-0418">Kinase</keyword>
<dbReference type="RefSeq" id="WP_234993613.1">
    <property type="nucleotide sequence ID" value="NZ_AP024883.1"/>
</dbReference>
<dbReference type="PANTHER" id="PTHR10584:SF166">
    <property type="entry name" value="RIBOKINASE"/>
    <property type="match status" value="1"/>
</dbReference>
<dbReference type="Gene3D" id="3.40.1190.20">
    <property type="match status" value="1"/>
</dbReference>
<dbReference type="PROSITE" id="PS50956">
    <property type="entry name" value="HTH_ASNC_2"/>
    <property type="match status" value="1"/>
</dbReference>
<dbReference type="InterPro" id="IPR036390">
    <property type="entry name" value="WH_DNA-bd_sf"/>
</dbReference>
<dbReference type="InterPro" id="IPR002173">
    <property type="entry name" value="Carboh/pur_kinase_PfkB_CS"/>
</dbReference>
<reference evidence="4 5" key="1">
    <citation type="submission" date="2023-11" db="EMBL/GenBank/DDBJ databases">
        <title>Plant-associative lifestyle of Vibrio porteresiae and its evolutionary dynamics.</title>
        <authorList>
            <person name="Rameshkumar N."/>
            <person name="Kirti K."/>
        </authorList>
    </citation>
    <scope>NUCLEOTIDE SEQUENCE [LARGE SCALE GENOMIC DNA]</scope>
    <source>
        <strain evidence="4 5">MSSRF38</strain>
    </source>
</reference>
<dbReference type="EMBL" id="JAWRCO010000001">
    <property type="protein sequence ID" value="MDW6002530.1"/>
    <property type="molecule type" value="Genomic_DNA"/>
</dbReference>
<dbReference type="SUPFAM" id="SSF53613">
    <property type="entry name" value="Ribokinase-like"/>
    <property type="match status" value="1"/>
</dbReference>
<sequence>MQYTNLCLLTGQKFVTEREQQILALIQQDPMIAQSALAEMLGLSRSAVAGHIMNLTRKGYIQGKGYVIAPERYVAVLGGANMDLCGRSAAALVMGDSNPGALACGPGGVARNIAENLGRLGSKVQFIGAVGDDLWGEQLLTSCRDVNVGVDHCLVVPGRASSTYLSIHDPQGELQLALNDMALIEALDMEKLSQRSGTLNRASALVIDANLSESALDYLFHTYADKPLFVDPVSSVKAGKIAPYLAQIHTLKPNIAEAELLSGCRFERVGQLPEIAGRLHEQGVRHLLISLGGQGAYASVEGKGEFIPATATQIQNVTGAGDALMAGLVHGYLHEWAWERRVAFALAAARLTLQSGTTINSMMSDKAVMRLIEESTC</sequence>
<dbReference type="Pfam" id="PF00294">
    <property type="entry name" value="PfkB"/>
    <property type="match status" value="1"/>
</dbReference>
<dbReference type="SUPFAM" id="SSF46785">
    <property type="entry name" value="Winged helix' DNA-binding domain"/>
    <property type="match status" value="1"/>
</dbReference>
<dbReference type="InterPro" id="IPR011991">
    <property type="entry name" value="ArsR-like_HTH"/>
</dbReference>
<dbReference type="PROSITE" id="PS00584">
    <property type="entry name" value="PFKB_KINASES_2"/>
    <property type="match status" value="1"/>
</dbReference>
<organism evidence="4 5">
    <name type="scientific">Vibrio mangrovi</name>
    <dbReference type="NCBI Taxonomy" id="474394"/>
    <lineage>
        <taxon>Bacteria</taxon>
        <taxon>Pseudomonadati</taxon>
        <taxon>Pseudomonadota</taxon>
        <taxon>Gammaproteobacteria</taxon>
        <taxon>Vibrionales</taxon>
        <taxon>Vibrionaceae</taxon>
        <taxon>Vibrio</taxon>
    </lineage>
</organism>
<evidence type="ECO:0000256" key="2">
    <source>
        <dbReference type="ARBA" id="ARBA00022777"/>
    </source>
</evidence>
<dbReference type="Pfam" id="PF13412">
    <property type="entry name" value="HTH_24"/>
    <property type="match status" value="1"/>
</dbReference>
<feature type="domain" description="HTH asnC-type" evidence="3">
    <location>
        <begin position="15"/>
        <end position="88"/>
    </location>
</feature>
<dbReference type="InterPro" id="IPR000485">
    <property type="entry name" value="AsnC-type_HTH_dom"/>
</dbReference>
<dbReference type="PROSITE" id="PS00583">
    <property type="entry name" value="PFKB_KINASES_1"/>
    <property type="match status" value="1"/>
</dbReference>
<dbReference type="CDD" id="cd01941">
    <property type="entry name" value="YeiC_kinase_like"/>
    <property type="match status" value="1"/>
</dbReference>
<dbReference type="CDD" id="cd00090">
    <property type="entry name" value="HTH_ARSR"/>
    <property type="match status" value="1"/>
</dbReference>
<dbReference type="InterPro" id="IPR029056">
    <property type="entry name" value="Ribokinase-like"/>
</dbReference>
<dbReference type="Gene3D" id="1.10.10.10">
    <property type="entry name" value="Winged helix-like DNA-binding domain superfamily/Winged helix DNA-binding domain"/>
    <property type="match status" value="1"/>
</dbReference>
<name>A0ABU4I5K0_9VIBR</name>
<evidence type="ECO:0000313" key="4">
    <source>
        <dbReference type="EMBL" id="MDW6002530.1"/>
    </source>
</evidence>
<keyword evidence="1" id="KW-0808">Transferase</keyword>
<evidence type="ECO:0000256" key="1">
    <source>
        <dbReference type="ARBA" id="ARBA00022679"/>
    </source>
</evidence>
<dbReference type="InterPro" id="IPR011611">
    <property type="entry name" value="PfkB_dom"/>
</dbReference>
<dbReference type="PANTHER" id="PTHR10584">
    <property type="entry name" value="SUGAR KINASE"/>
    <property type="match status" value="1"/>
</dbReference>
<dbReference type="GO" id="GO:0016301">
    <property type="term" value="F:kinase activity"/>
    <property type="evidence" value="ECO:0007669"/>
    <property type="project" value="UniProtKB-KW"/>
</dbReference>
<evidence type="ECO:0000259" key="3">
    <source>
        <dbReference type="PROSITE" id="PS50956"/>
    </source>
</evidence>
<gene>
    <name evidence="4" type="ORF">SBX37_06595</name>
</gene>
<protein>
    <submittedName>
        <fullName evidence="4">PfkB family carbohydrate kinase</fullName>
    </submittedName>
</protein>
<dbReference type="Proteomes" id="UP001283366">
    <property type="component" value="Unassembled WGS sequence"/>
</dbReference>
<keyword evidence="5" id="KW-1185">Reference proteome</keyword>
<evidence type="ECO:0000313" key="5">
    <source>
        <dbReference type="Proteomes" id="UP001283366"/>
    </source>
</evidence>
<dbReference type="InterPro" id="IPR036388">
    <property type="entry name" value="WH-like_DNA-bd_sf"/>
</dbReference>